<sequence>MGRLFWKIFLGFWLVQIAIGAAVGAAVYLHNQARMREITDVAGGPQVDFAVTSAATVLHLSGTSALRELFTSSSFWQHFPVLVVNDKGEDIFGRAVPAGALSKAKAALAAGETGPGLRLVSAPDGKRYLMFIPIELRVHPSAATREVLVRDELFIRLGAAVAASLLFSLGLAWYLTRPVRHLQRATRALAAGSLDTRVLPRMGTRRDEIADLGRDFDHMATRLQALVTAQQRLLHDVSHELRSPLARLGVAVALARQQPDKLETALARIERESGRLDELVGELLTLSRMDAGVDMGPEEEVDLEALVREVVADANFEASEGRQVVLECAGAPQLLGREELLRRALENVVRNALRFSPPNGRVSVTLARAGSEVVARICDRGPGMPDELLASVFEPFVRGSQAPTGARAGYGLGLAIAKHAMEKHKGSILAENRPDGGLCVTLRLPAQPLALPAPAKPA</sequence>
<evidence type="ECO:0000256" key="7">
    <source>
        <dbReference type="ARBA" id="ARBA00022741"/>
    </source>
</evidence>
<dbReference type="InterPro" id="IPR003594">
    <property type="entry name" value="HATPase_dom"/>
</dbReference>
<keyword evidence="9" id="KW-0067">ATP-binding</keyword>
<evidence type="ECO:0000256" key="9">
    <source>
        <dbReference type="ARBA" id="ARBA00022840"/>
    </source>
</evidence>
<dbReference type="PRINTS" id="PR00344">
    <property type="entry name" value="BCTRLSENSOR"/>
</dbReference>
<dbReference type="PROSITE" id="PS50109">
    <property type="entry name" value="HIS_KIN"/>
    <property type="match status" value="1"/>
</dbReference>
<dbReference type="CDD" id="cd00082">
    <property type="entry name" value="HisKA"/>
    <property type="match status" value="1"/>
</dbReference>
<feature type="transmembrane region" description="Helical" evidence="10">
    <location>
        <begin position="153"/>
        <end position="175"/>
    </location>
</feature>
<keyword evidence="8" id="KW-0418">Kinase</keyword>
<dbReference type="InterPro" id="IPR036097">
    <property type="entry name" value="HisK_dim/P_sf"/>
</dbReference>
<keyword evidence="7" id="KW-0547">Nucleotide-binding</keyword>
<dbReference type="GO" id="GO:0005886">
    <property type="term" value="C:plasma membrane"/>
    <property type="evidence" value="ECO:0007669"/>
    <property type="project" value="UniProtKB-SubCell"/>
</dbReference>
<dbReference type="InterPro" id="IPR003661">
    <property type="entry name" value="HisK_dim/P_dom"/>
</dbReference>
<dbReference type="Gene3D" id="1.10.287.130">
    <property type="match status" value="1"/>
</dbReference>
<dbReference type="PANTHER" id="PTHR44936">
    <property type="entry name" value="SENSOR PROTEIN CREC"/>
    <property type="match status" value="1"/>
</dbReference>
<organism evidence="13 14">
    <name type="scientific">Acidihalobacter aeolianus</name>
    <dbReference type="NCBI Taxonomy" id="2792603"/>
    <lineage>
        <taxon>Bacteria</taxon>
        <taxon>Pseudomonadati</taxon>
        <taxon>Pseudomonadota</taxon>
        <taxon>Gammaproteobacteria</taxon>
        <taxon>Chromatiales</taxon>
        <taxon>Ectothiorhodospiraceae</taxon>
        <taxon>Acidihalobacter</taxon>
    </lineage>
</organism>
<dbReference type="Pfam" id="PF00672">
    <property type="entry name" value="HAMP"/>
    <property type="match status" value="1"/>
</dbReference>
<proteinExistence type="predicted"/>
<dbReference type="Proteomes" id="UP000095342">
    <property type="component" value="Chromosome"/>
</dbReference>
<dbReference type="PROSITE" id="PS50885">
    <property type="entry name" value="HAMP"/>
    <property type="match status" value="1"/>
</dbReference>
<dbReference type="InterPro" id="IPR004358">
    <property type="entry name" value="Sig_transdc_His_kin-like_C"/>
</dbReference>
<dbReference type="InterPro" id="IPR003660">
    <property type="entry name" value="HAMP_dom"/>
</dbReference>
<dbReference type="EMBL" id="CP017448">
    <property type="protein sequence ID" value="AOV15829.1"/>
    <property type="molecule type" value="Genomic_DNA"/>
</dbReference>
<reference evidence="13 14" key="1">
    <citation type="submission" date="2016-09" db="EMBL/GenBank/DDBJ databases">
        <title>Acidihalobacter prosperus V6 (DSM14174).</title>
        <authorList>
            <person name="Khaleque H.N."/>
            <person name="Ramsay J.P."/>
            <person name="Murphy R.J.T."/>
            <person name="Kaksonen A.H."/>
            <person name="Boxall N.J."/>
            <person name="Watkin E.L.J."/>
        </authorList>
    </citation>
    <scope>NUCLEOTIDE SEQUENCE [LARGE SCALE GENOMIC DNA]</scope>
    <source>
        <strain evidence="13 14">V6</strain>
    </source>
</reference>
<evidence type="ECO:0000256" key="4">
    <source>
        <dbReference type="ARBA" id="ARBA00022475"/>
    </source>
</evidence>
<name>A0A1D8K4E5_9GAMM</name>
<feature type="domain" description="HAMP" evidence="12">
    <location>
        <begin position="173"/>
        <end position="228"/>
    </location>
</feature>
<dbReference type="SMART" id="SM00388">
    <property type="entry name" value="HisKA"/>
    <property type="match status" value="1"/>
</dbReference>
<comment type="subcellular location">
    <subcellularLocation>
        <location evidence="2">Cell membrane</location>
        <topology evidence="2">Multi-pass membrane protein</topology>
    </subcellularLocation>
</comment>
<comment type="catalytic activity">
    <reaction evidence="1">
        <text>ATP + protein L-histidine = ADP + protein N-phospho-L-histidine.</text>
        <dbReference type="EC" id="2.7.13.3"/>
    </reaction>
</comment>
<dbReference type="AlphaFoldDB" id="A0A1D8K4E5"/>
<dbReference type="EC" id="2.7.13.3" evidence="3"/>
<dbReference type="InterPro" id="IPR050980">
    <property type="entry name" value="2C_sensor_his_kinase"/>
</dbReference>
<dbReference type="PANTHER" id="PTHR44936:SF10">
    <property type="entry name" value="SENSOR PROTEIN RSTB"/>
    <property type="match status" value="1"/>
</dbReference>
<evidence type="ECO:0000256" key="10">
    <source>
        <dbReference type="SAM" id="Phobius"/>
    </source>
</evidence>
<dbReference type="RefSeq" id="WP_070071429.1">
    <property type="nucleotide sequence ID" value="NZ_CP017448.1"/>
</dbReference>
<keyword evidence="4" id="KW-1003">Cell membrane</keyword>
<dbReference type="CDD" id="cd06225">
    <property type="entry name" value="HAMP"/>
    <property type="match status" value="1"/>
</dbReference>
<evidence type="ECO:0000256" key="8">
    <source>
        <dbReference type="ARBA" id="ARBA00022777"/>
    </source>
</evidence>
<keyword evidence="10" id="KW-0472">Membrane</keyword>
<dbReference type="SMART" id="SM00387">
    <property type="entry name" value="HATPase_c"/>
    <property type="match status" value="1"/>
</dbReference>
<dbReference type="SUPFAM" id="SSF158472">
    <property type="entry name" value="HAMP domain-like"/>
    <property type="match status" value="1"/>
</dbReference>
<evidence type="ECO:0000313" key="13">
    <source>
        <dbReference type="EMBL" id="AOV15829.1"/>
    </source>
</evidence>
<keyword evidence="10" id="KW-1133">Transmembrane helix</keyword>
<keyword evidence="10" id="KW-0812">Transmembrane</keyword>
<dbReference type="Pfam" id="PF00512">
    <property type="entry name" value="HisKA"/>
    <property type="match status" value="1"/>
</dbReference>
<dbReference type="Pfam" id="PF02518">
    <property type="entry name" value="HATPase_c"/>
    <property type="match status" value="1"/>
</dbReference>
<evidence type="ECO:0000256" key="6">
    <source>
        <dbReference type="ARBA" id="ARBA00022679"/>
    </source>
</evidence>
<dbReference type="KEGG" id="aaeo:BJI67_00990"/>
<dbReference type="SMART" id="SM00304">
    <property type="entry name" value="HAMP"/>
    <property type="match status" value="1"/>
</dbReference>
<keyword evidence="6" id="KW-0808">Transferase</keyword>
<evidence type="ECO:0000256" key="1">
    <source>
        <dbReference type="ARBA" id="ARBA00000085"/>
    </source>
</evidence>
<accession>A0A1D8K4E5</accession>
<evidence type="ECO:0000256" key="2">
    <source>
        <dbReference type="ARBA" id="ARBA00004651"/>
    </source>
</evidence>
<feature type="domain" description="Histidine kinase" evidence="11">
    <location>
        <begin position="236"/>
        <end position="448"/>
    </location>
</feature>
<dbReference type="GO" id="GO:0000155">
    <property type="term" value="F:phosphorelay sensor kinase activity"/>
    <property type="evidence" value="ECO:0007669"/>
    <property type="project" value="InterPro"/>
</dbReference>
<evidence type="ECO:0000259" key="12">
    <source>
        <dbReference type="PROSITE" id="PS50885"/>
    </source>
</evidence>
<evidence type="ECO:0000256" key="3">
    <source>
        <dbReference type="ARBA" id="ARBA00012438"/>
    </source>
</evidence>
<dbReference type="GO" id="GO:0005524">
    <property type="term" value="F:ATP binding"/>
    <property type="evidence" value="ECO:0007669"/>
    <property type="project" value="UniProtKB-KW"/>
</dbReference>
<evidence type="ECO:0000313" key="14">
    <source>
        <dbReference type="Proteomes" id="UP000095342"/>
    </source>
</evidence>
<evidence type="ECO:0000256" key="5">
    <source>
        <dbReference type="ARBA" id="ARBA00022553"/>
    </source>
</evidence>
<dbReference type="Gene3D" id="1.10.8.500">
    <property type="entry name" value="HAMP domain in histidine kinase"/>
    <property type="match status" value="1"/>
</dbReference>
<keyword evidence="5" id="KW-0597">Phosphoprotein</keyword>
<dbReference type="Gene3D" id="3.30.565.10">
    <property type="entry name" value="Histidine kinase-like ATPase, C-terminal domain"/>
    <property type="match status" value="1"/>
</dbReference>
<evidence type="ECO:0000259" key="11">
    <source>
        <dbReference type="PROSITE" id="PS50109"/>
    </source>
</evidence>
<keyword evidence="14" id="KW-1185">Reference proteome</keyword>
<dbReference type="InterPro" id="IPR036890">
    <property type="entry name" value="HATPase_C_sf"/>
</dbReference>
<feature type="transmembrane region" description="Helical" evidence="10">
    <location>
        <begin position="6"/>
        <end position="29"/>
    </location>
</feature>
<dbReference type="SUPFAM" id="SSF55874">
    <property type="entry name" value="ATPase domain of HSP90 chaperone/DNA topoisomerase II/histidine kinase"/>
    <property type="match status" value="1"/>
</dbReference>
<protein>
    <recommendedName>
        <fullName evidence="3">histidine kinase</fullName>
        <ecNumber evidence="3">2.7.13.3</ecNumber>
    </recommendedName>
</protein>
<dbReference type="InterPro" id="IPR005467">
    <property type="entry name" value="His_kinase_dom"/>
</dbReference>
<gene>
    <name evidence="13" type="ORF">BJI67_00990</name>
</gene>
<dbReference type="SUPFAM" id="SSF47384">
    <property type="entry name" value="Homodimeric domain of signal transducing histidine kinase"/>
    <property type="match status" value="1"/>
</dbReference>